<proteinExistence type="predicted"/>
<dbReference type="EMBL" id="JAATIP010000153">
    <property type="protein sequence ID" value="KAF4366131.1"/>
    <property type="molecule type" value="Genomic_DNA"/>
</dbReference>
<dbReference type="AlphaFoldDB" id="A0A7J6F606"/>
<organism evidence="1 2">
    <name type="scientific">Cannabis sativa</name>
    <name type="common">Hemp</name>
    <name type="synonym">Marijuana</name>
    <dbReference type="NCBI Taxonomy" id="3483"/>
    <lineage>
        <taxon>Eukaryota</taxon>
        <taxon>Viridiplantae</taxon>
        <taxon>Streptophyta</taxon>
        <taxon>Embryophyta</taxon>
        <taxon>Tracheophyta</taxon>
        <taxon>Spermatophyta</taxon>
        <taxon>Magnoliopsida</taxon>
        <taxon>eudicotyledons</taxon>
        <taxon>Gunneridae</taxon>
        <taxon>Pentapetalae</taxon>
        <taxon>rosids</taxon>
        <taxon>fabids</taxon>
        <taxon>Rosales</taxon>
        <taxon>Cannabaceae</taxon>
        <taxon>Cannabis</taxon>
    </lineage>
</organism>
<evidence type="ECO:0000313" key="2">
    <source>
        <dbReference type="Proteomes" id="UP000525078"/>
    </source>
</evidence>
<dbReference type="GO" id="GO:0030674">
    <property type="term" value="F:protein-macromolecule adaptor activity"/>
    <property type="evidence" value="ECO:0007669"/>
    <property type="project" value="TreeGrafter"/>
</dbReference>
<evidence type="ECO:0008006" key="3">
    <source>
        <dbReference type="Google" id="ProtNLM"/>
    </source>
</evidence>
<sequence>MYLISSAFQRCRASEHLCRLSITLRLSVHSNVQISSQILSDTGIGSCLDEFFDLKLCSEDFGSEYWDGVLSVTTTSISDDEIHNYLLSTRECVSEKRLTRLPSKPKNGVKFRHGNDFYLFGTEVCLLVSKNLDVLVGEIKCFLQKILVLKIPSVAIELVVEREDTPRSKDEYLFLANEWNPLPFSASNLERLKSGLEEYVLKHGNILNTQCHSCFPNSGTLKVGIGMVLYFKDFSSCTITQSSLKALQSIDWRSYGLELGSVENRGSNVLIKWENLPAYAHIDIVLVPPTRRKIQLDSNLTKKAVKLALDDLREKHTGVLLSAHALKICSHAPDLAKTMAGLILSSEDIDFQTECFSLLGLQSQDVEGETVEACINEKIISVIEMNDKKPQRSKDVAPFLFEDDCGFQEPGLEYDEYEGENAYSPMDIYN</sequence>
<reference evidence="1 2" key="1">
    <citation type="journal article" date="2020" name="bioRxiv">
        <title>Sequence and annotation of 42 cannabis genomes reveals extensive copy number variation in cannabinoid synthesis and pathogen resistance genes.</title>
        <authorList>
            <person name="Mckernan K.J."/>
            <person name="Helbert Y."/>
            <person name="Kane L.T."/>
            <person name="Ebling H."/>
            <person name="Zhang L."/>
            <person name="Liu B."/>
            <person name="Eaton Z."/>
            <person name="Mclaughlin S."/>
            <person name="Kingan S."/>
            <person name="Baybayan P."/>
            <person name="Concepcion G."/>
            <person name="Jordan M."/>
            <person name="Riva A."/>
            <person name="Barbazuk W."/>
            <person name="Harkins T."/>
        </authorList>
    </citation>
    <scope>NUCLEOTIDE SEQUENCE [LARGE SCALE GENOMIC DNA]</scope>
    <source>
        <strain evidence="2">cv. Jamaican Lion 4</strain>
        <tissue evidence="1">Leaf</tissue>
    </source>
</reference>
<dbReference type="GO" id="GO:0042138">
    <property type="term" value="P:meiotic DNA double-strand break formation"/>
    <property type="evidence" value="ECO:0007669"/>
    <property type="project" value="InterPro"/>
</dbReference>
<dbReference type="GO" id="GO:0000793">
    <property type="term" value="C:condensed chromosome"/>
    <property type="evidence" value="ECO:0007669"/>
    <property type="project" value="TreeGrafter"/>
</dbReference>
<protein>
    <recommendedName>
        <fullName evidence="3">Type 2 DNA topoisomerase 6 subunit B-like</fullName>
    </recommendedName>
</protein>
<dbReference type="PANTHER" id="PTHR36722">
    <property type="entry name" value="TYPE 2 DNA TOPOISOMERASE 6 SUBUNIT B-LIKE"/>
    <property type="match status" value="1"/>
</dbReference>
<dbReference type="PANTHER" id="PTHR36722:SF1">
    <property type="entry name" value="TYPE 2 DNA TOPOISOMERASE 6 SUBUNIT B-LIKE"/>
    <property type="match status" value="1"/>
</dbReference>
<gene>
    <name evidence="1" type="ORF">F8388_014849</name>
</gene>
<comment type="caution">
    <text evidence="1">The sequence shown here is derived from an EMBL/GenBank/DDBJ whole genome shotgun (WGS) entry which is preliminary data.</text>
</comment>
<evidence type="ECO:0000313" key="1">
    <source>
        <dbReference type="EMBL" id="KAF4366131.1"/>
    </source>
</evidence>
<dbReference type="InterPro" id="IPR034566">
    <property type="entry name" value="MTOPVIB_plant"/>
</dbReference>
<name>A0A7J6F606_CANSA</name>
<dbReference type="GO" id="GO:0007131">
    <property type="term" value="P:reciprocal meiotic recombination"/>
    <property type="evidence" value="ECO:0007669"/>
    <property type="project" value="TreeGrafter"/>
</dbReference>
<dbReference type="Proteomes" id="UP000525078">
    <property type="component" value="Unassembled WGS sequence"/>
</dbReference>
<accession>A0A7J6F606</accession>